<dbReference type="EMBL" id="AXNV01000005">
    <property type="protein sequence ID" value="ERT48649.1"/>
    <property type="molecule type" value="Genomic_DNA"/>
</dbReference>
<dbReference type="Gene3D" id="1.20.120.20">
    <property type="entry name" value="Apolipoprotein"/>
    <property type="match status" value="1"/>
</dbReference>
<accession>U7TWH6</accession>
<keyword evidence="1" id="KW-0175">Coiled coil</keyword>
<dbReference type="Pfam" id="PF12732">
    <property type="entry name" value="YtxH"/>
    <property type="match status" value="1"/>
</dbReference>
<evidence type="ECO:0000256" key="1">
    <source>
        <dbReference type="SAM" id="Coils"/>
    </source>
</evidence>
<proteinExistence type="predicted"/>
<organism evidence="2">
    <name type="scientific">Fusobacterium nucleatum CTI-6</name>
    <dbReference type="NCBI Taxonomy" id="1316587"/>
    <lineage>
        <taxon>Bacteria</taxon>
        <taxon>Fusobacteriati</taxon>
        <taxon>Fusobacteriota</taxon>
        <taxon>Fusobacteriia</taxon>
        <taxon>Fusobacteriales</taxon>
        <taxon>Fusobacteriaceae</taxon>
        <taxon>Fusobacterium</taxon>
    </lineage>
</organism>
<dbReference type="InterPro" id="IPR024623">
    <property type="entry name" value="YtxH"/>
</dbReference>
<evidence type="ECO:0008006" key="3">
    <source>
        <dbReference type="Google" id="ProtNLM"/>
    </source>
</evidence>
<reference evidence="2" key="1">
    <citation type="submission" date="2013-10" db="EMBL/GenBank/DDBJ databases">
        <title>The Genome Sequence of Fusobacterium nucleatum CTI-6.</title>
        <authorList>
            <consortium name="The Broad Institute Genomics Platform"/>
            <person name="Earl A."/>
            <person name="Ward D."/>
            <person name="Feldgarden M."/>
            <person name="Gevers D."/>
            <person name="Kostic A."/>
            <person name="Garrett W."/>
            <person name="Young S.K."/>
            <person name="Zeng Q."/>
            <person name="Gargeya S."/>
            <person name="Fitzgerald M."/>
            <person name="Abouelleil A."/>
            <person name="Alvarado L."/>
            <person name="Berlin A.M."/>
            <person name="Chapman S.B."/>
            <person name="Gainer-Dewar J."/>
            <person name="Goldberg J."/>
            <person name="Gnerre S."/>
            <person name="Griggs A."/>
            <person name="Gujja S."/>
            <person name="Hansen M."/>
            <person name="Howarth C."/>
            <person name="Imamovic A."/>
            <person name="Ireland A."/>
            <person name="Larimer J."/>
            <person name="McCowan C."/>
            <person name="Murphy C."/>
            <person name="Pearson M."/>
            <person name="Poon T.W."/>
            <person name="Priest M."/>
            <person name="Roberts A."/>
            <person name="Saif S."/>
            <person name="Shea T."/>
            <person name="Sykes S."/>
            <person name="Wortman J."/>
            <person name="Nusbaum C."/>
            <person name="Birren B."/>
        </authorList>
    </citation>
    <scope>NUCLEOTIDE SEQUENCE [LARGE SCALE GENOMIC DNA]</scope>
    <source>
        <strain evidence="2">CTI-6</strain>
    </source>
</reference>
<dbReference type="PANTHER" id="PTHR35792">
    <property type="entry name" value="GENERAL STRESS PROTEIN"/>
    <property type="match status" value="1"/>
</dbReference>
<dbReference type="InterPro" id="IPR052928">
    <property type="entry name" value="Desiccation-related_membrane"/>
</dbReference>
<dbReference type="PATRIC" id="fig|1316587.3.peg.753"/>
<protein>
    <recommendedName>
        <fullName evidence="3">General stress protein</fullName>
    </recommendedName>
</protein>
<evidence type="ECO:0000313" key="2">
    <source>
        <dbReference type="EMBL" id="ERT48649.1"/>
    </source>
</evidence>
<feature type="coiled-coil region" evidence="1">
    <location>
        <begin position="67"/>
        <end position="109"/>
    </location>
</feature>
<sequence>MGLLDFIEARRLERERAIRNEKALNAVKVIASIGVGFTLGILFAPKSGKKTREDISNAAKEGLDYLTKNIDNTIEVLKEKRAELKKTISENIEDSKEEINETIEEVKNK</sequence>
<dbReference type="AlphaFoldDB" id="U7TWH6"/>
<gene>
    <name evidence="2" type="ORF">HMPREF1767_00759</name>
</gene>
<name>U7TWH6_FUSNU</name>
<comment type="caution">
    <text evidence="2">The sequence shown here is derived from an EMBL/GenBank/DDBJ whole genome shotgun (WGS) entry which is preliminary data.</text>
</comment>
<dbReference type="PANTHER" id="PTHR35792:SF2">
    <property type="entry name" value="GENERAL STRESS PROTEIN"/>
    <property type="match status" value="1"/>
</dbReference>